<proteinExistence type="predicted"/>
<dbReference type="GO" id="GO:0051082">
    <property type="term" value="F:unfolded protein binding"/>
    <property type="evidence" value="ECO:0007669"/>
    <property type="project" value="TreeGrafter"/>
</dbReference>
<feature type="domain" description="J" evidence="2">
    <location>
        <begin position="38"/>
        <end position="107"/>
    </location>
</feature>
<dbReference type="Gene3D" id="1.10.287.110">
    <property type="entry name" value="DnaJ domain"/>
    <property type="match status" value="1"/>
</dbReference>
<dbReference type="AlphaFoldDB" id="A0A7S1BVN7"/>
<dbReference type="SMART" id="SM00271">
    <property type="entry name" value="DnaJ"/>
    <property type="match status" value="1"/>
</dbReference>
<feature type="region of interest" description="Disordered" evidence="1">
    <location>
        <begin position="1"/>
        <end position="51"/>
    </location>
</feature>
<feature type="compositionally biased region" description="Basic and acidic residues" evidence="1">
    <location>
        <begin position="263"/>
        <end position="272"/>
    </location>
</feature>
<evidence type="ECO:0000313" key="3">
    <source>
        <dbReference type="EMBL" id="CAD8897597.1"/>
    </source>
</evidence>
<dbReference type="InterPro" id="IPR036869">
    <property type="entry name" value="J_dom_sf"/>
</dbReference>
<dbReference type="PANTHER" id="PTHR43948">
    <property type="entry name" value="DNAJ HOMOLOG SUBFAMILY B"/>
    <property type="match status" value="1"/>
</dbReference>
<dbReference type="GO" id="GO:0005737">
    <property type="term" value="C:cytoplasm"/>
    <property type="evidence" value="ECO:0007669"/>
    <property type="project" value="TreeGrafter"/>
</dbReference>
<dbReference type="EMBL" id="HBFR01033963">
    <property type="protein sequence ID" value="CAD8897597.1"/>
    <property type="molecule type" value="Transcribed_RNA"/>
</dbReference>
<dbReference type="Pfam" id="PF00226">
    <property type="entry name" value="DnaJ"/>
    <property type="match status" value="1"/>
</dbReference>
<feature type="region of interest" description="Disordered" evidence="1">
    <location>
        <begin position="228"/>
        <end position="325"/>
    </location>
</feature>
<sequence length="325" mass="35952">MSPSPRKSKRSDSRDSDNGSSARKHPPENSDPITVSSDPYEVLGVSRDASQDEIKSAYRKLALKNHPDKAAQHGRTAEEATARFSAIGAAYETVGDAKARKEYDAGLRRDMGGGGQEHPDFGGFHHSHHDLFSHFSAHDGFTDPFELFERVFQEVHEQHFGGFPQQQQRRQSQRRSSDPFDDPFFQSSGFGIGGVSSIIGGGSMFGGGMFGGMDMNRMMANAQRDASFGSTSYGGGGRTTESVSTSTRIVNGKRQTVTKRTVVHSDGRKETTTEVSGDENFPEQYRIQDNNDGRQQRRRITGSSNGNTERENSDRRQSSSRRGWW</sequence>
<organism evidence="3">
    <name type="scientific">Corethron hystrix</name>
    <dbReference type="NCBI Taxonomy" id="216773"/>
    <lineage>
        <taxon>Eukaryota</taxon>
        <taxon>Sar</taxon>
        <taxon>Stramenopiles</taxon>
        <taxon>Ochrophyta</taxon>
        <taxon>Bacillariophyta</taxon>
        <taxon>Coscinodiscophyceae</taxon>
        <taxon>Corethrophycidae</taxon>
        <taxon>Corethrales</taxon>
        <taxon>Corethraceae</taxon>
        <taxon>Corethron</taxon>
    </lineage>
</organism>
<reference evidence="3" key="1">
    <citation type="submission" date="2021-01" db="EMBL/GenBank/DDBJ databases">
        <authorList>
            <person name="Corre E."/>
            <person name="Pelletier E."/>
            <person name="Niang G."/>
            <person name="Scheremetjew M."/>
            <person name="Finn R."/>
            <person name="Kale V."/>
            <person name="Holt S."/>
            <person name="Cochrane G."/>
            <person name="Meng A."/>
            <person name="Brown T."/>
            <person name="Cohen L."/>
        </authorList>
    </citation>
    <scope>NUCLEOTIDE SEQUENCE</scope>
    <source>
        <strain evidence="3">308</strain>
    </source>
</reference>
<gene>
    <name evidence="3" type="ORF">CHYS00102_LOCUS24811</name>
</gene>
<evidence type="ECO:0000256" key="1">
    <source>
        <dbReference type="SAM" id="MobiDB-lite"/>
    </source>
</evidence>
<dbReference type="GO" id="GO:0044183">
    <property type="term" value="F:protein folding chaperone"/>
    <property type="evidence" value="ECO:0007669"/>
    <property type="project" value="TreeGrafter"/>
</dbReference>
<feature type="region of interest" description="Disordered" evidence="1">
    <location>
        <begin position="160"/>
        <end position="188"/>
    </location>
</feature>
<evidence type="ECO:0000259" key="2">
    <source>
        <dbReference type="PROSITE" id="PS50076"/>
    </source>
</evidence>
<dbReference type="PROSITE" id="PS50076">
    <property type="entry name" value="DNAJ_2"/>
    <property type="match status" value="1"/>
</dbReference>
<accession>A0A7S1BVN7</accession>
<dbReference type="InterPro" id="IPR001623">
    <property type="entry name" value="DnaJ_domain"/>
</dbReference>
<name>A0A7S1BVN7_9STRA</name>
<protein>
    <recommendedName>
        <fullName evidence="2">J domain-containing protein</fullName>
    </recommendedName>
</protein>
<dbReference type="SUPFAM" id="SSF46565">
    <property type="entry name" value="Chaperone J-domain"/>
    <property type="match status" value="1"/>
</dbReference>
<feature type="compositionally biased region" description="Polar residues" evidence="1">
    <location>
        <begin position="241"/>
        <end position="259"/>
    </location>
</feature>
<dbReference type="CDD" id="cd06257">
    <property type="entry name" value="DnaJ"/>
    <property type="match status" value="1"/>
</dbReference>
<dbReference type="PRINTS" id="PR00625">
    <property type="entry name" value="JDOMAIN"/>
</dbReference>
<dbReference type="PANTHER" id="PTHR43948:SF10">
    <property type="entry name" value="MRJ, ISOFORM E"/>
    <property type="match status" value="1"/>
</dbReference>
<feature type="compositionally biased region" description="Basic and acidic residues" evidence="1">
    <location>
        <begin position="308"/>
        <end position="317"/>
    </location>
</feature>
<dbReference type="GO" id="GO:0051087">
    <property type="term" value="F:protein-folding chaperone binding"/>
    <property type="evidence" value="ECO:0007669"/>
    <property type="project" value="TreeGrafter"/>
</dbReference>